<evidence type="ECO:0000256" key="3">
    <source>
        <dbReference type="SAM" id="SignalP"/>
    </source>
</evidence>
<dbReference type="PANTHER" id="PTHR31080:SF96">
    <property type="entry name" value="21 KDA PROTEIN-LIKE"/>
    <property type="match status" value="1"/>
</dbReference>
<dbReference type="AlphaFoldDB" id="A0A061G4U8"/>
<keyword evidence="1 3" id="KW-0732">Signal</keyword>
<dbReference type="STRING" id="3641.A0A061G4U8"/>
<evidence type="ECO:0000313" key="5">
    <source>
        <dbReference type="EMBL" id="EOY24438.1"/>
    </source>
</evidence>
<feature type="domain" description="Pectinesterase inhibitor" evidence="4">
    <location>
        <begin position="35"/>
        <end position="191"/>
    </location>
</feature>
<dbReference type="Gramene" id="EOY24438">
    <property type="protein sequence ID" value="EOY24438"/>
    <property type="gene ID" value="TCM_016041"/>
</dbReference>
<dbReference type="EMBL" id="CM001881">
    <property type="protein sequence ID" value="EOY24438.1"/>
    <property type="molecule type" value="Genomic_DNA"/>
</dbReference>
<dbReference type="GO" id="GO:0004857">
    <property type="term" value="F:enzyme inhibitor activity"/>
    <property type="evidence" value="ECO:0000318"/>
    <property type="project" value="GO_Central"/>
</dbReference>
<dbReference type="Gene3D" id="1.20.140.40">
    <property type="entry name" value="Invertase/pectin methylesterase inhibitor family protein"/>
    <property type="match status" value="1"/>
</dbReference>
<dbReference type="Pfam" id="PF04043">
    <property type="entry name" value="PMEI"/>
    <property type="match status" value="1"/>
</dbReference>
<dbReference type="Proteomes" id="UP000026915">
    <property type="component" value="Chromosome 3"/>
</dbReference>
<dbReference type="InterPro" id="IPR035513">
    <property type="entry name" value="Invertase/methylesterase_inhib"/>
</dbReference>
<dbReference type="GO" id="GO:0046910">
    <property type="term" value="F:pectinesterase inhibitor activity"/>
    <property type="evidence" value="ECO:0007669"/>
    <property type="project" value="UniProtKB-ARBA"/>
</dbReference>
<dbReference type="GO" id="GO:0009505">
    <property type="term" value="C:plant-type cell wall"/>
    <property type="evidence" value="ECO:0000318"/>
    <property type="project" value="GO_Central"/>
</dbReference>
<accession>A0A061G4U8</accession>
<feature type="chain" id="PRO_5001602525" evidence="3">
    <location>
        <begin position="27"/>
        <end position="202"/>
    </location>
</feature>
<dbReference type="SMART" id="SM00856">
    <property type="entry name" value="PMEI"/>
    <property type="match status" value="1"/>
</dbReference>
<evidence type="ECO:0000313" key="6">
    <source>
        <dbReference type="Proteomes" id="UP000026915"/>
    </source>
</evidence>
<dbReference type="GO" id="GO:0009827">
    <property type="term" value="P:plant-type cell wall modification"/>
    <property type="evidence" value="ECO:0000318"/>
    <property type="project" value="GO_Central"/>
</dbReference>
<dbReference type="eggNOG" id="ENOG502QXIN">
    <property type="taxonomic scope" value="Eukaryota"/>
</dbReference>
<comment type="similarity">
    <text evidence="2">Belongs to the PMEI family.</text>
</comment>
<dbReference type="CDD" id="cd15798">
    <property type="entry name" value="PMEI-like_3"/>
    <property type="match status" value="1"/>
</dbReference>
<feature type="signal peptide" evidence="3">
    <location>
        <begin position="1"/>
        <end position="26"/>
    </location>
</feature>
<sequence length="202" mass="21690">MASLYASIAVLAALFQLTIHLNSCLAARTNLSKEANTQFIKTSCSSTVYPDVCFTTLSSYASEIQASPKLLASTALSVTLNATRSASTTMIKRSKSQGMKPREAEALSDCMEELRDSVYELQRSVGEMDQPGGKNFGLQMNDIETWVSAALTDEHTCMDGFSGKAMNGNVKNSVRSQIVKVAHMTSNALALVNSYAAAVQNP</sequence>
<dbReference type="FunFam" id="1.20.140.40:FF:000005">
    <property type="entry name" value="Pectin methylesterase inhibitor 1"/>
    <property type="match status" value="1"/>
</dbReference>
<dbReference type="InParanoid" id="A0A061G4U8"/>
<dbReference type="InterPro" id="IPR051955">
    <property type="entry name" value="PME_Inhibitor"/>
</dbReference>
<gene>
    <name evidence="5" type="ORF">TCM_016041</name>
</gene>
<evidence type="ECO:0000259" key="4">
    <source>
        <dbReference type="SMART" id="SM00856"/>
    </source>
</evidence>
<dbReference type="OMA" id="FASIQAP"/>
<dbReference type="PANTHER" id="PTHR31080">
    <property type="entry name" value="PECTINESTERASE INHIBITOR-LIKE"/>
    <property type="match status" value="1"/>
</dbReference>
<name>A0A061G4U8_THECC</name>
<dbReference type="InterPro" id="IPR006501">
    <property type="entry name" value="Pectinesterase_inhib_dom"/>
</dbReference>
<protein>
    <submittedName>
        <fullName evidence="5">Plant invertase/pectin methylesterase inhibitor superfamily protein, putative</fullName>
    </submittedName>
</protein>
<reference evidence="5 6" key="1">
    <citation type="journal article" date="2013" name="Genome Biol.">
        <title>The genome sequence of the most widely cultivated cacao type and its use to identify candidate genes regulating pod color.</title>
        <authorList>
            <person name="Motamayor J.C."/>
            <person name="Mockaitis K."/>
            <person name="Schmutz J."/>
            <person name="Haiminen N."/>
            <person name="Iii D.L."/>
            <person name="Cornejo O."/>
            <person name="Findley S.D."/>
            <person name="Zheng P."/>
            <person name="Utro F."/>
            <person name="Royaert S."/>
            <person name="Saski C."/>
            <person name="Jenkins J."/>
            <person name="Podicheti R."/>
            <person name="Zhao M."/>
            <person name="Scheffler B.E."/>
            <person name="Stack J.C."/>
            <person name="Feltus F.A."/>
            <person name="Mustiga G.M."/>
            <person name="Amores F."/>
            <person name="Phillips W."/>
            <person name="Marelli J.P."/>
            <person name="May G.D."/>
            <person name="Shapiro H."/>
            <person name="Ma J."/>
            <person name="Bustamante C.D."/>
            <person name="Schnell R.J."/>
            <person name="Main D."/>
            <person name="Gilbert D."/>
            <person name="Parida L."/>
            <person name="Kuhn D.N."/>
        </authorList>
    </citation>
    <scope>NUCLEOTIDE SEQUENCE [LARGE SCALE GENOMIC DNA]</scope>
    <source>
        <strain evidence="6">cv. Matina 1-6</strain>
    </source>
</reference>
<dbReference type="HOGENOM" id="CLU_033761_0_2_1"/>
<keyword evidence="6" id="KW-1185">Reference proteome</keyword>
<dbReference type="SUPFAM" id="SSF101148">
    <property type="entry name" value="Plant invertase/pectin methylesterase inhibitor"/>
    <property type="match status" value="1"/>
</dbReference>
<organism evidence="5 6">
    <name type="scientific">Theobroma cacao</name>
    <name type="common">Cacao</name>
    <name type="synonym">Cocoa</name>
    <dbReference type="NCBI Taxonomy" id="3641"/>
    <lineage>
        <taxon>Eukaryota</taxon>
        <taxon>Viridiplantae</taxon>
        <taxon>Streptophyta</taxon>
        <taxon>Embryophyta</taxon>
        <taxon>Tracheophyta</taxon>
        <taxon>Spermatophyta</taxon>
        <taxon>Magnoliopsida</taxon>
        <taxon>eudicotyledons</taxon>
        <taxon>Gunneridae</taxon>
        <taxon>Pentapetalae</taxon>
        <taxon>rosids</taxon>
        <taxon>malvids</taxon>
        <taxon>Malvales</taxon>
        <taxon>Malvaceae</taxon>
        <taxon>Byttnerioideae</taxon>
        <taxon>Theobroma</taxon>
    </lineage>
</organism>
<proteinExistence type="inferred from homology"/>
<evidence type="ECO:0000256" key="2">
    <source>
        <dbReference type="ARBA" id="ARBA00038471"/>
    </source>
</evidence>
<evidence type="ECO:0000256" key="1">
    <source>
        <dbReference type="ARBA" id="ARBA00022729"/>
    </source>
</evidence>
<dbReference type="NCBIfam" id="TIGR01614">
    <property type="entry name" value="PME_inhib"/>
    <property type="match status" value="1"/>
</dbReference>